<protein>
    <recommendedName>
        <fullName evidence="2">Protein kinase domain-containing protein</fullName>
    </recommendedName>
</protein>
<feature type="region of interest" description="Disordered" evidence="1">
    <location>
        <begin position="834"/>
        <end position="895"/>
    </location>
</feature>
<proteinExistence type="predicted"/>
<evidence type="ECO:0000259" key="2">
    <source>
        <dbReference type="PROSITE" id="PS50011"/>
    </source>
</evidence>
<reference evidence="3 4" key="1">
    <citation type="submission" date="2024-01" db="EMBL/GenBank/DDBJ databases">
        <title>Complete genome of Cladobotryum mycophilum ATHUM6906.</title>
        <authorList>
            <person name="Christinaki A.C."/>
            <person name="Myridakis A.I."/>
            <person name="Kouvelis V.N."/>
        </authorList>
    </citation>
    <scope>NUCLEOTIDE SEQUENCE [LARGE SCALE GENOMIC DNA]</scope>
    <source>
        <strain evidence="3 4">ATHUM6906</strain>
    </source>
</reference>
<feature type="compositionally biased region" description="Acidic residues" evidence="1">
    <location>
        <begin position="691"/>
        <end position="704"/>
    </location>
</feature>
<dbReference type="Proteomes" id="UP001338125">
    <property type="component" value="Unassembled WGS sequence"/>
</dbReference>
<dbReference type="EMBL" id="JAVFKD010000001">
    <property type="protein sequence ID" value="KAK5998676.1"/>
    <property type="molecule type" value="Genomic_DNA"/>
</dbReference>
<dbReference type="InterPro" id="IPR000719">
    <property type="entry name" value="Prot_kinase_dom"/>
</dbReference>
<feature type="domain" description="Protein kinase" evidence="2">
    <location>
        <begin position="338"/>
        <end position="580"/>
    </location>
</feature>
<feature type="compositionally biased region" description="Basic and acidic residues" evidence="1">
    <location>
        <begin position="49"/>
        <end position="58"/>
    </location>
</feature>
<dbReference type="Gene3D" id="1.10.510.10">
    <property type="entry name" value="Transferase(Phosphotransferase) domain 1"/>
    <property type="match status" value="1"/>
</dbReference>
<dbReference type="PANTHER" id="PTHR44329">
    <property type="entry name" value="SERINE/THREONINE-PROTEIN KINASE TNNI3K-RELATED"/>
    <property type="match status" value="1"/>
</dbReference>
<dbReference type="InterPro" id="IPR011009">
    <property type="entry name" value="Kinase-like_dom_sf"/>
</dbReference>
<keyword evidence="4" id="KW-1185">Reference proteome</keyword>
<dbReference type="Pfam" id="PF00069">
    <property type="entry name" value="Pkinase"/>
    <property type="match status" value="1"/>
</dbReference>
<gene>
    <name evidence="3" type="ORF">PT974_01058</name>
</gene>
<feature type="region of interest" description="Disordered" evidence="1">
    <location>
        <begin position="683"/>
        <end position="716"/>
    </location>
</feature>
<evidence type="ECO:0000256" key="1">
    <source>
        <dbReference type="SAM" id="MobiDB-lite"/>
    </source>
</evidence>
<dbReference type="SUPFAM" id="SSF56112">
    <property type="entry name" value="Protein kinase-like (PK-like)"/>
    <property type="match status" value="1"/>
</dbReference>
<accession>A0ABR0T3W1</accession>
<comment type="caution">
    <text evidence="3">The sequence shown here is derived from an EMBL/GenBank/DDBJ whole genome shotgun (WGS) entry which is preliminary data.</text>
</comment>
<feature type="region of interest" description="Disordered" evidence="1">
    <location>
        <begin position="1"/>
        <end position="132"/>
    </location>
</feature>
<name>A0ABR0T3W1_9HYPO</name>
<sequence>MSPIMPQLDGVPFAPQPQAPGKPSFFRKLLGRQSRSVSSSPAPPDSGDELPKSIDDLSKSIIRRMSRKVVPSLPRPQTFKRQQSEKREYLTPIEPTADERRATSVDRRSHRTCGRPVSQVHSNPRASAPSFIGESRPEAVSLPILSHPLPILTIDDDDEEDQEDEDQEFSQEDEPDALHLDRHIYDHQALDEDSTADVRSMTTSEYEKMIHDDLETLWILNLSMHFRDRSKREKFFVTYREQDHVWRRVTVSLDYRDAPLNSLEYDLLQTKYQRDKSAKVYEAIRESLQDIQFYDTVTNLKLETTDGRLHVHVVEDGNEIIHYPTVSQILHLGCKRIRERDIEFDSHMSGFVYKVNVKGQVLIKKEIPSPDTIEEFLYEVNALSSLRFSKNVIQFHGVVVDDFDEHVKGLLISYADQGALIDVIYENCKDNDIGLPWSTREKWARQIVQGLSDIHESGFVQGDFTLSNIVIDDAGDAKIIDINRRGCPVGWEPPEATALIESNHRLSMYIGVKSDLYQLGMVLWGLAMMEDEPEAQGRPLMLGPEINVPDWYRQMTEICLSDDPRLRLQASALLQMFPQVNNGNNVGTTRGDHEPMSVDDGSTLHDFVVDGYNAHSHPVIRTVEPPPGWPHSNTAYVDNGPLTYDPYYYTRGRSPPSPLPSNYDGCDSERESFYKSAWAANRNIPSSYSDSGDEDIDLDNEDDISREPTPTPTADKLQVVDADDGDFDEQAQSYHKFPVLATNAAVGASETEQTAEVDHANVGEMELQANDGMHAVDIRSTNLDNSKKPNTVKFGQQERQAVKRPAGIEAKLSKGEREARSISLQRPRVVEMVSIEPRSGNKGDKISMQEQESETEPEYTTSHARGITAPDAQESRSSAKLPSAKLTGKVDSRDTETRLKDAAVKDYTAAIQNSSSQEHERPRQTAHPVTLTGIGAAHVGIDEHLLQEKGSIEDDFRLMTRPEVPAIMITTEANA</sequence>
<dbReference type="InterPro" id="IPR051681">
    <property type="entry name" value="Ser/Thr_Kinases-Pseudokinases"/>
</dbReference>
<organism evidence="3 4">
    <name type="scientific">Cladobotryum mycophilum</name>
    <dbReference type="NCBI Taxonomy" id="491253"/>
    <lineage>
        <taxon>Eukaryota</taxon>
        <taxon>Fungi</taxon>
        <taxon>Dikarya</taxon>
        <taxon>Ascomycota</taxon>
        <taxon>Pezizomycotina</taxon>
        <taxon>Sordariomycetes</taxon>
        <taxon>Hypocreomycetidae</taxon>
        <taxon>Hypocreales</taxon>
        <taxon>Hypocreaceae</taxon>
        <taxon>Cladobotryum</taxon>
    </lineage>
</organism>
<dbReference type="PROSITE" id="PS50011">
    <property type="entry name" value="PROTEIN_KINASE_DOM"/>
    <property type="match status" value="1"/>
</dbReference>
<feature type="compositionally biased region" description="Basic and acidic residues" evidence="1">
    <location>
        <begin position="97"/>
        <end position="107"/>
    </location>
</feature>
<dbReference type="CDD" id="cd00180">
    <property type="entry name" value="PKc"/>
    <property type="match status" value="1"/>
</dbReference>
<evidence type="ECO:0000313" key="4">
    <source>
        <dbReference type="Proteomes" id="UP001338125"/>
    </source>
</evidence>
<evidence type="ECO:0000313" key="3">
    <source>
        <dbReference type="EMBL" id="KAK5998676.1"/>
    </source>
</evidence>